<reference evidence="1" key="2">
    <citation type="submission" date="2020-09" db="EMBL/GenBank/DDBJ databases">
        <authorList>
            <person name="Sun Q."/>
            <person name="Kim S."/>
        </authorList>
    </citation>
    <scope>NUCLEOTIDE SEQUENCE</scope>
    <source>
        <strain evidence="1">KCTC 12988</strain>
    </source>
</reference>
<sequence>MKKLPLMIPCLLLLWWGGVLALDVAEKEERPKLQFINGSKEEIALFWLNPEGERVPNGKLPPGEDTVITTTAGHEFEVVGQESGVVRKVASKVPVQGFRYDAEKEDGLDPIYTQRVEAMGYPIVATAKVNPYALKEAAYLVTRMLAKRPDVAKAMAESGARMCVMAHDEFTTDLPEFARLGNYESPMAGVAAKDFWDARARGLGGSVEDPFCSCGEENLLCFEGDPYASENILIHEFAHNIHLRGMVNVDPTFDDRLEAAYQDAMKKGLWKNKYAATNRFEYFAEGVQSWFGNNREDDHDHNHVNTREELIEYDPVLAEFCREVFRDTELTYTKPTTRLTGHLEGYDPSTAPTFEWPERLLKAKSEIKRSAEEADKE</sequence>
<evidence type="ECO:0000313" key="2">
    <source>
        <dbReference type="Proteomes" id="UP000644507"/>
    </source>
</evidence>
<dbReference type="EMBL" id="BMXI01000002">
    <property type="protein sequence ID" value="GHC43465.1"/>
    <property type="molecule type" value="Genomic_DNA"/>
</dbReference>
<keyword evidence="2" id="KW-1185">Reference proteome</keyword>
<gene>
    <name evidence="1" type="ORF">GCM10007100_05760</name>
</gene>
<dbReference type="AlphaFoldDB" id="A0A918TEI3"/>
<dbReference type="InterPro" id="IPR036208">
    <property type="entry name" value="VHL_sf"/>
</dbReference>
<accession>A0A918TEI3</accession>
<protein>
    <recommendedName>
        <fullName evidence="3">von Hippel-Lindau disease tumour suppressor beta domain-containing protein</fullName>
    </recommendedName>
</protein>
<dbReference type="GO" id="GO:0008237">
    <property type="term" value="F:metallopeptidase activity"/>
    <property type="evidence" value="ECO:0007669"/>
    <property type="project" value="InterPro"/>
</dbReference>
<dbReference type="SUPFAM" id="SSF55486">
    <property type="entry name" value="Metalloproteases ('zincins'), catalytic domain"/>
    <property type="match status" value="1"/>
</dbReference>
<evidence type="ECO:0008006" key="3">
    <source>
        <dbReference type="Google" id="ProtNLM"/>
    </source>
</evidence>
<dbReference type="RefSeq" id="WP_189567183.1">
    <property type="nucleotide sequence ID" value="NZ_BMXI01000002.1"/>
</dbReference>
<comment type="caution">
    <text evidence="1">The sequence shown here is derived from an EMBL/GenBank/DDBJ whole genome shotgun (WGS) entry which is preliminary data.</text>
</comment>
<dbReference type="InterPro" id="IPR024079">
    <property type="entry name" value="MetalloPept_cat_dom_sf"/>
</dbReference>
<name>A0A918TEI3_9BACT</name>
<dbReference type="SUPFAM" id="SSF49468">
    <property type="entry name" value="VHL"/>
    <property type="match status" value="1"/>
</dbReference>
<proteinExistence type="predicted"/>
<dbReference type="Gene3D" id="3.40.390.10">
    <property type="entry name" value="Collagenase (Catalytic Domain)"/>
    <property type="match status" value="1"/>
</dbReference>
<organism evidence="1 2">
    <name type="scientific">Roseibacillus persicicus</name>
    <dbReference type="NCBI Taxonomy" id="454148"/>
    <lineage>
        <taxon>Bacteria</taxon>
        <taxon>Pseudomonadati</taxon>
        <taxon>Verrucomicrobiota</taxon>
        <taxon>Verrucomicrobiia</taxon>
        <taxon>Verrucomicrobiales</taxon>
        <taxon>Verrucomicrobiaceae</taxon>
        <taxon>Roseibacillus</taxon>
    </lineage>
</organism>
<dbReference type="Gene3D" id="2.60.40.780">
    <property type="entry name" value="von Hippel-Lindau disease tumour suppressor, beta domain"/>
    <property type="match status" value="1"/>
</dbReference>
<dbReference type="Proteomes" id="UP000644507">
    <property type="component" value="Unassembled WGS sequence"/>
</dbReference>
<evidence type="ECO:0000313" key="1">
    <source>
        <dbReference type="EMBL" id="GHC43465.1"/>
    </source>
</evidence>
<reference evidence="1" key="1">
    <citation type="journal article" date="2014" name="Int. J. Syst. Evol. Microbiol.">
        <title>Complete genome sequence of Corynebacterium casei LMG S-19264T (=DSM 44701T), isolated from a smear-ripened cheese.</title>
        <authorList>
            <consortium name="US DOE Joint Genome Institute (JGI-PGF)"/>
            <person name="Walter F."/>
            <person name="Albersmeier A."/>
            <person name="Kalinowski J."/>
            <person name="Ruckert C."/>
        </authorList>
    </citation>
    <scope>NUCLEOTIDE SEQUENCE</scope>
    <source>
        <strain evidence="1">KCTC 12988</strain>
    </source>
</reference>
<dbReference type="InterPro" id="IPR037140">
    <property type="entry name" value="VHL_beta_dom_sf"/>
</dbReference>